<dbReference type="Pfam" id="PF07238">
    <property type="entry name" value="PilZ"/>
    <property type="match status" value="1"/>
</dbReference>
<sequence length="107" mass="11609">MKIEARSLPRKIFRCHAKLILPGRSPLSCRTMDLSLSGLSLFFSEQLKAGQACTVAFEAPLTGKHVPVVLGAKVIYSILSGTDGFRTGVQFMQLDAANEKIIAELMA</sequence>
<evidence type="ECO:0000313" key="2">
    <source>
        <dbReference type="EMBL" id="KIF81758.1"/>
    </source>
</evidence>
<evidence type="ECO:0000313" key="3">
    <source>
        <dbReference type="Proteomes" id="UP000031572"/>
    </source>
</evidence>
<accession>A0A0C1Y3S6</accession>
<evidence type="ECO:0000259" key="1">
    <source>
        <dbReference type="Pfam" id="PF07238"/>
    </source>
</evidence>
<dbReference type="Gene3D" id="2.40.10.220">
    <property type="entry name" value="predicted glycosyltransferase like domains"/>
    <property type="match status" value="1"/>
</dbReference>
<dbReference type="InterPro" id="IPR009875">
    <property type="entry name" value="PilZ_domain"/>
</dbReference>
<comment type="caution">
    <text evidence="2">The sequence shown here is derived from an EMBL/GenBank/DDBJ whole genome shotgun (WGS) entry which is preliminary data.</text>
</comment>
<organism evidence="2 3">
    <name type="scientific">Noviherbaspirillum autotrophicum</name>
    <dbReference type="NCBI Taxonomy" id="709839"/>
    <lineage>
        <taxon>Bacteria</taxon>
        <taxon>Pseudomonadati</taxon>
        <taxon>Pseudomonadota</taxon>
        <taxon>Betaproteobacteria</taxon>
        <taxon>Burkholderiales</taxon>
        <taxon>Oxalobacteraceae</taxon>
        <taxon>Noviherbaspirillum</taxon>
    </lineage>
</organism>
<dbReference type="AlphaFoldDB" id="A0A0C1Y3S6"/>
<keyword evidence="3" id="KW-1185">Reference proteome</keyword>
<dbReference type="SUPFAM" id="SSF141371">
    <property type="entry name" value="PilZ domain-like"/>
    <property type="match status" value="1"/>
</dbReference>
<feature type="domain" description="PilZ" evidence="1">
    <location>
        <begin position="16"/>
        <end position="106"/>
    </location>
</feature>
<proteinExistence type="predicted"/>
<protein>
    <recommendedName>
        <fullName evidence="1">PilZ domain-containing protein</fullName>
    </recommendedName>
</protein>
<reference evidence="2 3" key="1">
    <citation type="submission" date="2014-12" db="EMBL/GenBank/DDBJ databases">
        <title>Denitrispirillum autotrophicum gen. nov., sp. nov., Denitrifying, Facultatively Autotrophic Bacteria Isolated from Rice Paddy Soil.</title>
        <authorList>
            <person name="Ishii S."/>
            <person name="Ashida N."/>
            <person name="Ohno H."/>
            <person name="Otsuka S."/>
            <person name="Yokota A."/>
            <person name="Senoo K."/>
        </authorList>
    </citation>
    <scope>NUCLEOTIDE SEQUENCE [LARGE SCALE GENOMIC DNA]</scope>
    <source>
        <strain evidence="2 3">TSA66</strain>
    </source>
</reference>
<dbReference type="EMBL" id="JWJG01000028">
    <property type="protein sequence ID" value="KIF81758.1"/>
    <property type="molecule type" value="Genomic_DNA"/>
</dbReference>
<name>A0A0C1Y3S6_9BURK</name>
<gene>
    <name evidence="2" type="ORF">TSA66_14655</name>
</gene>
<dbReference type="GO" id="GO:0035438">
    <property type="term" value="F:cyclic-di-GMP binding"/>
    <property type="evidence" value="ECO:0007669"/>
    <property type="project" value="InterPro"/>
</dbReference>
<dbReference type="Proteomes" id="UP000031572">
    <property type="component" value="Unassembled WGS sequence"/>
</dbReference>